<dbReference type="InterPro" id="IPR011050">
    <property type="entry name" value="Pectin_lyase_fold/virulence"/>
</dbReference>
<evidence type="ECO:0000256" key="2">
    <source>
        <dbReference type="SAM" id="SignalP"/>
    </source>
</evidence>
<evidence type="ECO:0000256" key="1">
    <source>
        <dbReference type="SAM" id="MobiDB-lite"/>
    </source>
</evidence>
<sequence>MQSSRIRNTALAVTMVLAGGAVPLLAATPAAHAAGTTYYVNCTGGSTGDGSATNPWTNISQVNARTFAAGDTLLFARGSTCNGTSGQPATFAPRGSGTATAPIKVGAYGTGEAPVISGSGLDSAVLLKNVQGWELRDLTITNPTTNPGGQKGIFVFLDNGFSGTVANHFVFENLTIRNVDGVWANNYNGKRYVLENATGGVIIRNNKADGLTRFADVQVRNNTFTDIGGMGVETWNSNCRRPGQWWNTTTQCLANYAASTGVVVANNSFTRLGAGAVTPFITDGAQMLNNVVTDWGNSPYTGSAAFWTTSADNALIQGNSVSYGNAGGDYANDANAYDIDNDSHNVTVQYNYSYRNDGGAWMYCGSGSNANFRYNVSIQDYNRTIRFCPGSFTDSAVYNNTVIIDRTGSPFSQNIRFLTDEGASTPIAFRNNVITNRNGTVDTVYRASGAPAATFDTNLFQNVTPPSGSTNSIVADPRFVDPATTTPPGIKLRTGSPALDAGKVITNNGGRDYFGNPVAATGAPNLGAYEGPGL</sequence>
<keyword evidence="2" id="KW-0732">Signal</keyword>
<feature type="signal peptide" evidence="2">
    <location>
        <begin position="1"/>
        <end position="26"/>
    </location>
</feature>
<comment type="caution">
    <text evidence="3">The sequence shown here is derived from an EMBL/GenBank/DDBJ whole genome shotgun (WGS) entry which is preliminary data.</text>
</comment>
<dbReference type="RefSeq" id="WP_094406451.1">
    <property type="nucleotide sequence ID" value="NZ_NMVO01000017.1"/>
</dbReference>
<evidence type="ECO:0000313" key="3">
    <source>
        <dbReference type="EMBL" id="OYO09496.1"/>
    </source>
</evidence>
<evidence type="ECO:0000313" key="4">
    <source>
        <dbReference type="Proteomes" id="UP000215896"/>
    </source>
</evidence>
<dbReference type="InterPro" id="IPR006626">
    <property type="entry name" value="PbH1"/>
</dbReference>
<evidence type="ECO:0008006" key="5">
    <source>
        <dbReference type="Google" id="ProtNLM"/>
    </source>
</evidence>
<dbReference type="OrthoDB" id="3333873at2"/>
<dbReference type="EMBL" id="NMVO01000017">
    <property type="protein sequence ID" value="OYO09496.1"/>
    <property type="molecule type" value="Genomic_DNA"/>
</dbReference>
<dbReference type="SUPFAM" id="SSF51126">
    <property type="entry name" value="Pectin lyase-like"/>
    <property type="match status" value="2"/>
</dbReference>
<proteinExistence type="predicted"/>
<dbReference type="Proteomes" id="UP000215896">
    <property type="component" value="Unassembled WGS sequence"/>
</dbReference>
<protein>
    <recommendedName>
        <fullName evidence="5">Right-handed parallel beta-helix repeat-containing protein</fullName>
    </recommendedName>
</protein>
<feature type="chain" id="PRO_5038839846" description="Right-handed parallel beta-helix repeat-containing protein" evidence="2">
    <location>
        <begin position="27"/>
        <end position="534"/>
    </location>
</feature>
<dbReference type="AlphaFoldDB" id="A0A255G533"/>
<dbReference type="Gene3D" id="2.160.20.10">
    <property type="entry name" value="Single-stranded right-handed beta-helix, Pectin lyase-like"/>
    <property type="match status" value="1"/>
</dbReference>
<accession>A0A255G533</accession>
<dbReference type="InterPro" id="IPR012334">
    <property type="entry name" value="Pectin_lyas_fold"/>
</dbReference>
<feature type="region of interest" description="Disordered" evidence="1">
    <location>
        <begin position="468"/>
        <end position="495"/>
    </location>
</feature>
<gene>
    <name evidence="3" type="ORF">CGZ94_17610</name>
</gene>
<keyword evidence="4" id="KW-1185">Reference proteome</keyword>
<dbReference type="SMART" id="SM00710">
    <property type="entry name" value="PbH1"/>
    <property type="match status" value="7"/>
</dbReference>
<name>A0A255G533_9ACTN</name>
<reference evidence="3 4" key="1">
    <citation type="submission" date="2017-07" db="EMBL/GenBank/DDBJ databases">
        <title>Draft whole genome sequences of clinical Proprionibacteriaceae strains.</title>
        <authorList>
            <person name="Bernier A.-M."/>
            <person name="Bernard K."/>
            <person name="Domingo M.-C."/>
        </authorList>
    </citation>
    <scope>NUCLEOTIDE SEQUENCE [LARGE SCALE GENOMIC DNA]</scope>
    <source>
        <strain evidence="3 4">NML 030167</strain>
    </source>
</reference>
<organism evidence="3 4">
    <name type="scientific">Enemella evansiae</name>
    <dbReference type="NCBI Taxonomy" id="2016499"/>
    <lineage>
        <taxon>Bacteria</taxon>
        <taxon>Bacillati</taxon>
        <taxon>Actinomycetota</taxon>
        <taxon>Actinomycetes</taxon>
        <taxon>Propionibacteriales</taxon>
        <taxon>Propionibacteriaceae</taxon>
        <taxon>Enemella</taxon>
    </lineage>
</organism>